<dbReference type="Pfam" id="PF10592">
    <property type="entry name" value="AIPR"/>
    <property type="match status" value="1"/>
</dbReference>
<dbReference type="Proteomes" id="UP001612741">
    <property type="component" value="Unassembled WGS sequence"/>
</dbReference>
<comment type="caution">
    <text evidence="3">The sequence shown here is derived from an EMBL/GenBank/DDBJ whole genome shotgun (WGS) entry which is preliminary data.</text>
</comment>
<dbReference type="InterPro" id="IPR018891">
    <property type="entry name" value="AIPR_C"/>
</dbReference>
<organism evidence="3 4">
    <name type="scientific">Nonomuraea typhae</name>
    <dbReference type="NCBI Taxonomy" id="2603600"/>
    <lineage>
        <taxon>Bacteria</taxon>
        <taxon>Bacillati</taxon>
        <taxon>Actinomycetota</taxon>
        <taxon>Actinomycetes</taxon>
        <taxon>Streptosporangiales</taxon>
        <taxon>Streptosporangiaceae</taxon>
        <taxon>Nonomuraea</taxon>
    </lineage>
</organism>
<dbReference type="Pfam" id="PF22879">
    <property type="entry name" value="AIPR_N"/>
    <property type="match status" value="1"/>
</dbReference>
<evidence type="ECO:0000259" key="2">
    <source>
        <dbReference type="Pfam" id="PF22879"/>
    </source>
</evidence>
<evidence type="ECO:0000313" key="4">
    <source>
        <dbReference type="Proteomes" id="UP001612741"/>
    </source>
</evidence>
<dbReference type="EMBL" id="JBITGY010000017">
    <property type="protein sequence ID" value="MFI6505161.1"/>
    <property type="molecule type" value="Genomic_DNA"/>
</dbReference>
<accession>A0ABW7ZAG8</accession>
<dbReference type="RefSeq" id="WP_397091208.1">
    <property type="nucleotide sequence ID" value="NZ_JBITGY010000017.1"/>
</dbReference>
<gene>
    <name evidence="3" type="ORF">ACIBG2_47825</name>
</gene>
<keyword evidence="4" id="KW-1185">Reference proteome</keyword>
<dbReference type="InterPro" id="IPR055101">
    <property type="entry name" value="AIPR_N"/>
</dbReference>
<protein>
    <submittedName>
        <fullName evidence="3">AIPR family protein</fullName>
    </submittedName>
</protein>
<sequence>MEGETAEEFAIHLEQLVEDRLGQEPGWLKRDVFVQVVADYLIEDGTLEDLRPCYYTAQFGRSRMDVAGNYISDGGGVLDLAVVEYGYFGQTLPRDQVTKRLRWALNFATACRDGYHLHMEESSPEFDMAQTIHANWPQFGKIRLFFLTDARTTLTALPEQNLDGIPVVQHVWDIERLHRLASSGRREEPISIDLGKLGQSLPCLPAPVLDHNHRCFLTVIPGQFLADMYEEHGSKLLQRNIRAFLQARGKVNKGLNQTIREVPGRFLAYNNGISMTATGVALDKVDGQPVLVRLDDVQIVNGGQTTASLHHAAKRDRADLSEIHVPAKITVVDPELLDQLVPQISLYANSQNPINEADFQSNSPFHIELERLSRRLWAPATDGSQHESHWYYERVRGQYQVDRARHSKAQQRIFDREHPRSQKFTKTDAAKFEMTFLAEPHTVSLGAQKCFHHWTLEVLSKPGLLLPDEQYFRDLVAKAIFYSHARKEIQRLNPGAGYLANVTAYTVARLSQEIDVEGTLRAVWRTQRLSSAMLRTVAHLSGPVREALLDAPGAGNVTEWCKKEDCWKKVQDISWVGI</sequence>
<feature type="domain" description="Abortive infection phage resistance protein N-terminal" evidence="2">
    <location>
        <begin position="33"/>
        <end position="179"/>
    </location>
</feature>
<evidence type="ECO:0000259" key="1">
    <source>
        <dbReference type="Pfam" id="PF10592"/>
    </source>
</evidence>
<proteinExistence type="predicted"/>
<feature type="domain" description="Abortive phage infection protein C-terminal" evidence="1">
    <location>
        <begin position="237"/>
        <end position="546"/>
    </location>
</feature>
<evidence type="ECO:0000313" key="3">
    <source>
        <dbReference type="EMBL" id="MFI6505161.1"/>
    </source>
</evidence>
<reference evidence="3 4" key="1">
    <citation type="submission" date="2024-10" db="EMBL/GenBank/DDBJ databases">
        <title>The Natural Products Discovery Center: Release of the First 8490 Sequenced Strains for Exploring Actinobacteria Biosynthetic Diversity.</title>
        <authorList>
            <person name="Kalkreuter E."/>
            <person name="Kautsar S.A."/>
            <person name="Yang D."/>
            <person name="Bader C.D."/>
            <person name="Teijaro C.N."/>
            <person name="Fluegel L."/>
            <person name="Davis C.M."/>
            <person name="Simpson J.R."/>
            <person name="Lauterbach L."/>
            <person name="Steele A.D."/>
            <person name="Gui C."/>
            <person name="Meng S."/>
            <person name="Li G."/>
            <person name="Viehrig K."/>
            <person name="Ye F."/>
            <person name="Su P."/>
            <person name="Kiefer A.F."/>
            <person name="Nichols A."/>
            <person name="Cepeda A.J."/>
            <person name="Yan W."/>
            <person name="Fan B."/>
            <person name="Jiang Y."/>
            <person name="Adhikari A."/>
            <person name="Zheng C.-J."/>
            <person name="Schuster L."/>
            <person name="Cowan T.M."/>
            <person name="Smanski M.J."/>
            <person name="Chevrette M.G."/>
            <person name="De Carvalho L.P.S."/>
            <person name="Shen B."/>
        </authorList>
    </citation>
    <scope>NUCLEOTIDE SEQUENCE [LARGE SCALE GENOMIC DNA]</scope>
    <source>
        <strain evidence="3 4">NPDC050545</strain>
    </source>
</reference>
<name>A0ABW7ZAG8_9ACTN</name>